<dbReference type="SUPFAM" id="SSF75304">
    <property type="entry name" value="Amidase signature (AS) enzymes"/>
    <property type="match status" value="1"/>
</dbReference>
<comment type="subunit">
    <text evidence="7">Subunit of the heterotrimeric GatFAB amidotransferase (AdT) complex, composed of A, B and F subunits.</text>
</comment>
<dbReference type="GO" id="GO:0030956">
    <property type="term" value="C:glutamyl-tRNA(Gln) amidotransferase complex"/>
    <property type="evidence" value="ECO:0007669"/>
    <property type="project" value="UniProtKB-UniRule"/>
</dbReference>
<dbReference type="STRING" id="36022.A0A061APN2"/>
<evidence type="ECO:0000259" key="8">
    <source>
        <dbReference type="Pfam" id="PF01425"/>
    </source>
</evidence>
<dbReference type="GO" id="GO:0032543">
    <property type="term" value="P:mitochondrial translation"/>
    <property type="evidence" value="ECO:0007669"/>
    <property type="project" value="UniProtKB-UniRule"/>
</dbReference>
<feature type="active site" description="Charge relay system" evidence="7">
    <location>
        <position position="121"/>
    </location>
</feature>
<keyword evidence="5 7" id="KW-0648">Protein biosynthesis</keyword>
<sequence length="461" mass="49837">MLKSEAAGKSLLQRITAAQKRWSPFASIAPSSVFDSPIATPCAIKDNITTADLPTQCSSKMLEGYQSPFDATVVSLLRSSGDFTIVGKTYMDEFGMGSGTTHTPVSVLNPLYTDKRIVGGSSGGSAAAVASGCVPLALGTDTGGSVRLPAAYTGTYGFKPSYGRLSRWGVIAYAQSLDTVGIISNDLEVLNKGFRLLDKYDEKDPTSISVELRNKIEDLKDDNNSDLLRVGIPEQLLLDGISPEVSEGWAQVLESLMKNGHEVIPISIPTLRHALPIYYTLAPAEAASNLARYDGIRYGHRSDSDKNHYAKTRSEGFGSEVQNRIILGNYNLNADSYKNHFLKAKQLRQQLNDDFSQTFRFPDVRQSHTKSPKDGVDLIITPTSLTTAPTIEEFKSQSPAESYLNDALTVPSSLTGIPSISIPWKTSIGAIPVGIQLIGQFGNDTQVLDAAKMLSTMNVTK</sequence>
<keyword evidence="10" id="KW-0808">Transferase</keyword>
<keyword evidence="2 7" id="KW-0436">Ligase</keyword>
<feature type="active site" description="Acyl-ester intermediate" evidence="7">
    <location>
        <position position="145"/>
    </location>
</feature>
<proteinExistence type="inferred from homology"/>
<feature type="active site" description="Charge relay system" evidence="7">
    <location>
        <position position="45"/>
    </location>
</feature>
<dbReference type="OMA" id="QPASYCG"/>
<evidence type="ECO:0000256" key="3">
    <source>
        <dbReference type="ARBA" id="ARBA00022741"/>
    </source>
</evidence>
<organism evidence="9">
    <name type="scientific">Cyberlindnera fabianii</name>
    <name type="common">Yeast</name>
    <name type="synonym">Hansenula fabianii</name>
    <dbReference type="NCBI Taxonomy" id="36022"/>
    <lineage>
        <taxon>Eukaryota</taxon>
        <taxon>Fungi</taxon>
        <taxon>Dikarya</taxon>
        <taxon>Ascomycota</taxon>
        <taxon>Saccharomycotina</taxon>
        <taxon>Saccharomycetes</taxon>
        <taxon>Phaffomycetales</taxon>
        <taxon>Phaffomycetaceae</taxon>
        <taxon>Cyberlindnera</taxon>
    </lineage>
</organism>
<keyword evidence="11" id="KW-1185">Reference proteome</keyword>
<evidence type="ECO:0000256" key="2">
    <source>
        <dbReference type="ARBA" id="ARBA00022598"/>
    </source>
</evidence>
<dbReference type="InterPro" id="IPR000120">
    <property type="entry name" value="Amidase"/>
</dbReference>
<dbReference type="GO" id="GO:0005524">
    <property type="term" value="F:ATP binding"/>
    <property type="evidence" value="ECO:0007669"/>
    <property type="project" value="UniProtKB-KW"/>
</dbReference>
<gene>
    <name evidence="7" type="primary">HER2</name>
    <name evidence="10" type="ORF">BON22_5084</name>
    <name evidence="9" type="ORF">CYFA0S_03e04786g</name>
</gene>
<evidence type="ECO:0000313" key="11">
    <source>
        <dbReference type="Proteomes" id="UP000189513"/>
    </source>
</evidence>
<evidence type="ECO:0000256" key="7">
    <source>
        <dbReference type="HAMAP-Rule" id="MF_03150"/>
    </source>
</evidence>
<dbReference type="PANTHER" id="PTHR11895:SF7">
    <property type="entry name" value="GLUTAMYL-TRNA(GLN) AMIDOTRANSFERASE SUBUNIT A, MITOCHONDRIAL"/>
    <property type="match status" value="1"/>
</dbReference>
<dbReference type="HAMAP" id="MF_00120">
    <property type="entry name" value="GatA"/>
    <property type="match status" value="1"/>
</dbReference>
<dbReference type="EC" id="6.3.5.7" evidence="7"/>
<keyword evidence="3 7" id="KW-0547">Nucleotide-binding</keyword>
<evidence type="ECO:0000256" key="4">
    <source>
        <dbReference type="ARBA" id="ARBA00022840"/>
    </source>
</evidence>
<dbReference type="InterPro" id="IPR036928">
    <property type="entry name" value="AS_sf"/>
</dbReference>
<comment type="subcellular location">
    <subcellularLocation>
        <location evidence="7">Mitochondrion</location>
    </subcellularLocation>
</comment>
<accession>A0A061APN2</accession>
<comment type="function">
    <text evidence="7">Allows the formation of correctly charged Gln-tRNA(Gln) through the transamidation of misacylated Glu-tRNA(Gln) in the mitochondria. The reaction takes place in the presence of glutamine and ATP through an activated gamma-phospho-Glu-tRNA(Gln).</text>
</comment>
<keyword evidence="7" id="KW-0496">Mitochondrion</keyword>
<reference evidence="10" key="3">
    <citation type="submission" date="2017-01" db="EMBL/GenBank/DDBJ databases">
        <authorList>
            <person name="Mah S.A."/>
            <person name="Swanson W.J."/>
            <person name="Moy G.W."/>
            <person name="Vacquier V.D."/>
        </authorList>
    </citation>
    <scope>NUCLEOTIDE SEQUENCE [LARGE SCALE GENOMIC DNA]</scope>
    <source>
        <strain evidence="10">65</strain>
    </source>
</reference>
<dbReference type="OrthoDB" id="421993at2759"/>
<dbReference type="GO" id="GO:0005739">
    <property type="term" value="C:mitochondrion"/>
    <property type="evidence" value="ECO:0007669"/>
    <property type="project" value="UniProtKB-SubCell"/>
</dbReference>
<dbReference type="GO" id="GO:0016740">
    <property type="term" value="F:transferase activity"/>
    <property type="evidence" value="ECO:0007669"/>
    <property type="project" value="UniProtKB-KW"/>
</dbReference>
<feature type="domain" description="Amidase" evidence="8">
    <location>
        <begin position="41"/>
        <end position="448"/>
    </location>
</feature>
<dbReference type="Proteomes" id="UP000189513">
    <property type="component" value="Unassembled WGS sequence"/>
</dbReference>
<reference evidence="9" key="1">
    <citation type="journal article" date="2014" name="Genome Announc.">
        <title>Genome sequence of the yeast Cyberlindnera fabianii (Hansenula fabianii).</title>
        <authorList>
            <person name="Freel K.C."/>
            <person name="Sarilar V."/>
            <person name="Neuveglise C."/>
            <person name="Devillers H."/>
            <person name="Friedrich A."/>
            <person name="Schacherer J."/>
        </authorList>
    </citation>
    <scope>NUCLEOTIDE SEQUENCE</scope>
    <source>
        <strain evidence="9">YJS4271</strain>
    </source>
</reference>
<dbReference type="EMBL" id="MPUK01000014">
    <property type="protein sequence ID" value="ONH64997.1"/>
    <property type="molecule type" value="Genomic_DNA"/>
</dbReference>
<dbReference type="EMBL" id="LK052888">
    <property type="protein sequence ID" value="CDR39566.1"/>
    <property type="molecule type" value="Genomic_DNA"/>
</dbReference>
<dbReference type="Gene3D" id="3.90.1300.10">
    <property type="entry name" value="Amidase signature (AS) domain"/>
    <property type="match status" value="1"/>
</dbReference>
<dbReference type="InterPro" id="IPR020556">
    <property type="entry name" value="Amidase_CS"/>
</dbReference>
<protein>
    <recommendedName>
        <fullName evidence="7">Glutamyl-tRNA(Gln) amidotransferase subunit A, mitochondrial</fullName>
        <shortName evidence="7">Glu-AdT subunit A</shortName>
        <ecNumber evidence="7">6.3.5.7</ecNumber>
    </recommendedName>
</protein>
<dbReference type="VEuPathDB" id="FungiDB:BON22_5084"/>
<dbReference type="PROSITE" id="PS00571">
    <property type="entry name" value="AMIDASES"/>
    <property type="match status" value="1"/>
</dbReference>
<comment type="catalytic activity">
    <reaction evidence="6 7">
        <text>L-glutamyl-tRNA(Gln) + L-glutamine + ATP + H2O = L-glutaminyl-tRNA(Gln) + L-glutamate + ADP + phosphate + H(+)</text>
        <dbReference type="Rhea" id="RHEA:17521"/>
        <dbReference type="Rhea" id="RHEA-COMP:9681"/>
        <dbReference type="Rhea" id="RHEA-COMP:9684"/>
        <dbReference type="ChEBI" id="CHEBI:15377"/>
        <dbReference type="ChEBI" id="CHEBI:15378"/>
        <dbReference type="ChEBI" id="CHEBI:29985"/>
        <dbReference type="ChEBI" id="CHEBI:30616"/>
        <dbReference type="ChEBI" id="CHEBI:43474"/>
        <dbReference type="ChEBI" id="CHEBI:58359"/>
        <dbReference type="ChEBI" id="CHEBI:78520"/>
        <dbReference type="ChEBI" id="CHEBI:78521"/>
        <dbReference type="ChEBI" id="CHEBI:456216"/>
        <dbReference type="EC" id="6.3.5.7"/>
    </reaction>
</comment>
<name>A0A061APN2_CYBFA</name>
<dbReference type="PANTHER" id="PTHR11895">
    <property type="entry name" value="TRANSAMIDASE"/>
    <property type="match status" value="1"/>
</dbReference>
<evidence type="ECO:0000256" key="6">
    <source>
        <dbReference type="ARBA" id="ARBA00047407"/>
    </source>
</evidence>
<dbReference type="GO" id="GO:0070681">
    <property type="term" value="P:glutaminyl-tRNAGln biosynthesis via transamidation"/>
    <property type="evidence" value="ECO:0007669"/>
    <property type="project" value="UniProtKB-UniRule"/>
</dbReference>
<dbReference type="GO" id="GO:0050567">
    <property type="term" value="F:glutaminyl-tRNA synthase (glutamine-hydrolyzing) activity"/>
    <property type="evidence" value="ECO:0007669"/>
    <property type="project" value="UniProtKB-UniRule"/>
</dbReference>
<dbReference type="InterPro" id="IPR004412">
    <property type="entry name" value="GatA"/>
</dbReference>
<evidence type="ECO:0000313" key="10">
    <source>
        <dbReference type="EMBL" id="ONH64997.1"/>
    </source>
</evidence>
<evidence type="ECO:0000313" key="9">
    <source>
        <dbReference type="EMBL" id="CDR39566.1"/>
    </source>
</evidence>
<dbReference type="AlphaFoldDB" id="A0A061APN2"/>
<comment type="similarity">
    <text evidence="1 7">Belongs to the amidase family. GatA subfamily.</text>
</comment>
<evidence type="ECO:0000256" key="5">
    <source>
        <dbReference type="ARBA" id="ARBA00022917"/>
    </source>
</evidence>
<reference evidence="11" key="2">
    <citation type="journal article" date="2017" name="Genome Announc.">
        <title>Genome sequences of Cyberlindnera fabianii 65, Pichia kudriavzevii 129, and Saccharomyces cerevisiae 131 isolated from fermented masau fruits in Zimbabwe.</title>
        <authorList>
            <person name="van Rijswijck I.M.H."/>
            <person name="Derks M.F.L."/>
            <person name="Abee T."/>
            <person name="de Ridder D."/>
            <person name="Smid E.J."/>
        </authorList>
    </citation>
    <scope>NUCLEOTIDE SEQUENCE [LARGE SCALE GENOMIC DNA]</scope>
    <source>
        <strain evidence="11">65</strain>
    </source>
</reference>
<keyword evidence="4 7" id="KW-0067">ATP-binding</keyword>
<evidence type="ECO:0000256" key="1">
    <source>
        <dbReference type="ARBA" id="ARBA00008069"/>
    </source>
</evidence>
<dbReference type="InterPro" id="IPR023631">
    <property type="entry name" value="Amidase_dom"/>
</dbReference>
<dbReference type="Pfam" id="PF01425">
    <property type="entry name" value="Amidase"/>
    <property type="match status" value="1"/>
</dbReference>